<keyword evidence="2" id="KW-1185">Reference proteome</keyword>
<dbReference type="EMBL" id="PKMF04000175">
    <property type="protein sequence ID" value="KAK7845096.1"/>
    <property type="molecule type" value="Genomic_DNA"/>
</dbReference>
<proteinExistence type="predicted"/>
<name>A0AAW0L371_QUESU</name>
<protein>
    <submittedName>
        <fullName evidence="1">Plant ubx domain-containing protein 8</fullName>
    </submittedName>
</protein>
<evidence type="ECO:0000313" key="2">
    <source>
        <dbReference type="Proteomes" id="UP000237347"/>
    </source>
</evidence>
<accession>A0AAW0L371</accession>
<gene>
    <name evidence="1" type="primary">PUX8_1</name>
    <name evidence="1" type="ORF">CFP56_010034</name>
</gene>
<reference evidence="1 2" key="1">
    <citation type="journal article" date="2018" name="Sci. Data">
        <title>The draft genome sequence of cork oak.</title>
        <authorList>
            <person name="Ramos A.M."/>
            <person name="Usie A."/>
            <person name="Barbosa P."/>
            <person name="Barros P.M."/>
            <person name="Capote T."/>
            <person name="Chaves I."/>
            <person name="Simoes F."/>
            <person name="Abreu I."/>
            <person name="Carrasquinho I."/>
            <person name="Faro C."/>
            <person name="Guimaraes J.B."/>
            <person name="Mendonca D."/>
            <person name="Nobrega F."/>
            <person name="Rodrigues L."/>
            <person name="Saibo N.J.M."/>
            <person name="Varela M.C."/>
            <person name="Egas C."/>
            <person name="Matos J."/>
            <person name="Miguel C.M."/>
            <person name="Oliveira M.M."/>
            <person name="Ricardo C.P."/>
            <person name="Goncalves S."/>
        </authorList>
    </citation>
    <scope>NUCLEOTIDE SEQUENCE [LARGE SCALE GENOMIC DNA]</scope>
    <source>
        <strain evidence="2">cv. HL8</strain>
    </source>
</reference>
<sequence length="82" mass="9049">MARPSQQEIDTFVAITGASESIALRKLEVHFPHLSFSSLYITQLTHSLTHSLCISREHGGNLNEAVNAHYGDVGRHMYGISV</sequence>
<comment type="caution">
    <text evidence="1">The sequence shown here is derived from an EMBL/GenBank/DDBJ whole genome shotgun (WGS) entry which is preliminary data.</text>
</comment>
<organism evidence="1 2">
    <name type="scientific">Quercus suber</name>
    <name type="common">Cork oak</name>
    <dbReference type="NCBI Taxonomy" id="58331"/>
    <lineage>
        <taxon>Eukaryota</taxon>
        <taxon>Viridiplantae</taxon>
        <taxon>Streptophyta</taxon>
        <taxon>Embryophyta</taxon>
        <taxon>Tracheophyta</taxon>
        <taxon>Spermatophyta</taxon>
        <taxon>Magnoliopsida</taxon>
        <taxon>eudicotyledons</taxon>
        <taxon>Gunneridae</taxon>
        <taxon>Pentapetalae</taxon>
        <taxon>rosids</taxon>
        <taxon>fabids</taxon>
        <taxon>Fagales</taxon>
        <taxon>Fagaceae</taxon>
        <taxon>Quercus</taxon>
    </lineage>
</organism>
<dbReference type="Proteomes" id="UP000237347">
    <property type="component" value="Unassembled WGS sequence"/>
</dbReference>
<dbReference type="AlphaFoldDB" id="A0AAW0L371"/>
<evidence type="ECO:0000313" key="1">
    <source>
        <dbReference type="EMBL" id="KAK7845096.1"/>
    </source>
</evidence>